<dbReference type="InterPro" id="IPR027417">
    <property type="entry name" value="P-loop_NTPase"/>
</dbReference>
<dbReference type="SUPFAM" id="SSF52402">
    <property type="entry name" value="Adenine nucleotide alpha hydrolases-like"/>
    <property type="match status" value="2"/>
</dbReference>
<feature type="domain" description="Signal transduction histidine kinase osmosensitive K+ channel sensor N-terminal" evidence="5">
    <location>
        <begin position="416"/>
        <end position="625"/>
    </location>
</feature>
<dbReference type="PANTHER" id="PTHR45569">
    <property type="entry name" value="SENSOR PROTEIN KDPD"/>
    <property type="match status" value="1"/>
</dbReference>
<keyword evidence="2 6" id="KW-0418">Kinase</keyword>
<dbReference type="InterPro" id="IPR014729">
    <property type="entry name" value="Rossmann-like_a/b/a_fold"/>
</dbReference>
<feature type="coiled-coil region" evidence="4">
    <location>
        <begin position="286"/>
        <end position="313"/>
    </location>
</feature>
<dbReference type="GO" id="GO:0000155">
    <property type="term" value="F:phosphorelay sensor kinase activity"/>
    <property type="evidence" value="ECO:0007669"/>
    <property type="project" value="InterPro"/>
</dbReference>
<evidence type="ECO:0000256" key="3">
    <source>
        <dbReference type="ARBA" id="ARBA00023012"/>
    </source>
</evidence>
<reference evidence="6 7" key="1">
    <citation type="submission" date="2019-07" db="EMBL/GenBank/DDBJ databases">
        <authorList>
            <person name="Kim J.K."/>
            <person name="Cheong H.-M."/>
            <person name="Choi Y."/>
            <person name="Hwang K.J."/>
            <person name="Lee S."/>
            <person name="Choi C."/>
        </authorList>
    </citation>
    <scope>NUCLEOTIDE SEQUENCE [LARGE SCALE GENOMIC DNA]</scope>
    <source>
        <strain evidence="6 7">KS 22</strain>
    </source>
</reference>
<dbReference type="InterPro" id="IPR052023">
    <property type="entry name" value="Histidine_kinase_KdpD"/>
</dbReference>
<gene>
    <name evidence="6" type="ORF">FPL14_17695</name>
</gene>
<keyword evidence="7" id="KW-1185">Reference proteome</keyword>
<dbReference type="FunFam" id="3.40.50.300:FF:000483">
    <property type="entry name" value="Sensor histidine kinase KdpD"/>
    <property type="match status" value="1"/>
</dbReference>
<dbReference type="KEGG" id="cchl:FPL14_17695"/>
<dbReference type="Gene3D" id="3.40.50.300">
    <property type="entry name" value="P-loop containing nucleotide triphosphate hydrolases"/>
    <property type="match status" value="2"/>
</dbReference>
<feature type="domain" description="Signal transduction histidine kinase osmosensitive K+ channel sensor N-terminal" evidence="5">
    <location>
        <begin position="21"/>
        <end position="226"/>
    </location>
</feature>
<dbReference type="RefSeq" id="WP_182299042.1">
    <property type="nucleotide sequence ID" value="NZ_CP041969.1"/>
</dbReference>
<evidence type="ECO:0000256" key="2">
    <source>
        <dbReference type="ARBA" id="ARBA00022777"/>
    </source>
</evidence>
<sequence>MESFRRRTPEELLQSITKIQTGRLKILIGAVSGSGKTYHMLREGQTLRAQGIDVVVCAVSTMRRPETAEQLRGLERIPSIHWMNGATEKKDLNLEELLQRNPEVVLVDGLAHRNRPDARFPTRLEDIQYLLGRGISVITTVNVYELEGVTELAQRLTGIEAEATVPADALDLADEVRLIDVSPETILKRMDEGNLPNLNLKDPKLLQRGNIGKLRELALRLMAEDVNESLEKHREKQGLVGPSGAAERILVSAQYHWNGSIHIRRGQQIAKRLGGDLKIVTLANPRRALSKEAAQFKRSIEKLARKIDAAFEELPLLTRRRLPGTLVRYATLNNVTRIVLGHSKQSFWQDLRHGSIADGILKKTKNIDVYFVADRSDYEGERVLPTKTKTTASDSASEPYRRLSPEEVEQKIERIKRGKFKVYIGAAPGVGKTYMMLREGNDLLRKKIDAVIGLLETHGRKETTAQIDELHTIPRARVRYKGAELEEMDVPAILSRDPEVVLIDELAHTNVPGSKNKKRYEDILEVLEAGISVISTMNVQHLESLNDAVEQVTGVRVRETVPDNILRLADEVELVDVAPKALQQRLREGKVYAMDKVAQALGHFFNIGNLIALREMALREIADDVDERLESWELSGSLRGPWRRRENIFVCVTTSGNADRLIRRGFRIAHRLKADWHVMYVHIGPSISKATSKRIQALQDLTGRLGGKYETRHADSYKRIPNVILEKAAQYRSTQMIVGQSARGFWHSLLRRSVVKSILRHGRHMDVLVVADYDPNIRMGDD</sequence>
<organism evidence="6 7">
    <name type="scientific">Cohnella cholangitidis</name>
    <dbReference type="NCBI Taxonomy" id="2598458"/>
    <lineage>
        <taxon>Bacteria</taxon>
        <taxon>Bacillati</taxon>
        <taxon>Bacillota</taxon>
        <taxon>Bacilli</taxon>
        <taxon>Bacillales</taxon>
        <taxon>Paenibacillaceae</taxon>
        <taxon>Cohnella</taxon>
    </lineage>
</organism>
<keyword evidence="3" id="KW-0902">Two-component regulatory system</keyword>
<dbReference type="Gene3D" id="3.40.50.620">
    <property type="entry name" value="HUPs"/>
    <property type="match status" value="1"/>
</dbReference>
<evidence type="ECO:0000313" key="7">
    <source>
        <dbReference type="Proteomes" id="UP000515679"/>
    </source>
</evidence>
<evidence type="ECO:0000259" key="5">
    <source>
        <dbReference type="Pfam" id="PF02702"/>
    </source>
</evidence>
<dbReference type="PANTHER" id="PTHR45569:SF1">
    <property type="entry name" value="SENSOR PROTEIN KDPD"/>
    <property type="match status" value="1"/>
</dbReference>
<evidence type="ECO:0000313" key="6">
    <source>
        <dbReference type="EMBL" id="QMV42816.1"/>
    </source>
</evidence>
<evidence type="ECO:0000256" key="1">
    <source>
        <dbReference type="ARBA" id="ARBA00022679"/>
    </source>
</evidence>
<keyword evidence="1" id="KW-0808">Transferase</keyword>
<dbReference type="SUPFAM" id="SSF52540">
    <property type="entry name" value="P-loop containing nucleoside triphosphate hydrolases"/>
    <property type="match status" value="2"/>
</dbReference>
<dbReference type="EMBL" id="CP041969">
    <property type="protein sequence ID" value="QMV42816.1"/>
    <property type="molecule type" value="Genomic_DNA"/>
</dbReference>
<name>A0A7G5C0T2_9BACL</name>
<dbReference type="GO" id="GO:0005737">
    <property type="term" value="C:cytoplasm"/>
    <property type="evidence" value="ECO:0007669"/>
    <property type="project" value="UniProtKB-ARBA"/>
</dbReference>
<proteinExistence type="predicted"/>
<keyword evidence="4" id="KW-0175">Coiled coil</keyword>
<evidence type="ECO:0000256" key="4">
    <source>
        <dbReference type="SAM" id="Coils"/>
    </source>
</evidence>
<dbReference type="Pfam" id="PF02702">
    <property type="entry name" value="KdpD"/>
    <property type="match status" value="2"/>
</dbReference>
<dbReference type="GO" id="GO:0005886">
    <property type="term" value="C:plasma membrane"/>
    <property type="evidence" value="ECO:0007669"/>
    <property type="project" value="TreeGrafter"/>
</dbReference>
<dbReference type="Proteomes" id="UP000515679">
    <property type="component" value="Chromosome"/>
</dbReference>
<protein>
    <submittedName>
        <fullName evidence="6">Histidine kinase</fullName>
    </submittedName>
</protein>
<accession>A0A7G5C0T2</accession>
<dbReference type="AlphaFoldDB" id="A0A7G5C0T2"/>
<dbReference type="InterPro" id="IPR003852">
    <property type="entry name" value="Sig_transdc_His_kinase_KdpD_N"/>
</dbReference>